<dbReference type="Proteomes" id="UP000031419">
    <property type="component" value="Unassembled WGS sequence"/>
</dbReference>
<feature type="region of interest" description="Disordered" evidence="1">
    <location>
        <begin position="39"/>
        <end position="74"/>
    </location>
</feature>
<dbReference type="eggNOG" id="ENOG502ZSZ5">
    <property type="taxonomic scope" value="Bacteria"/>
</dbReference>
<feature type="compositionally biased region" description="Low complexity" evidence="1">
    <location>
        <begin position="64"/>
        <end position="74"/>
    </location>
</feature>
<evidence type="ECO:0000313" key="3">
    <source>
        <dbReference type="EMBL" id="KEI43592.1"/>
    </source>
</evidence>
<dbReference type="OrthoDB" id="5195606at2"/>
<keyword evidence="2" id="KW-0472">Membrane</keyword>
<feature type="transmembrane region" description="Helical" evidence="2">
    <location>
        <begin position="7"/>
        <end position="26"/>
    </location>
</feature>
<dbReference type="EMBL" id="JNVU01000037">
    <property type="protein sequence ID" value="KEI43592.1"/>
    <property type="molecule type" value="Genomic_DNA"/>
</dbReference>
<keyword evidence="2" id="KW-1133">Transmembrane helix</keyword>
<evidence type="ECO:0000313" key="4">
    <source>
        <dbReference type="Proteomes" id="UP000031419"/>
    </source>
</evidence>
<keyword evidence="4" id="KW-1185">Reference proteome</keyword>
<organism evidence="3 4">
    <name type="scientific">Saccharopolyspora rectivirgula</name>
    <dbReference type="NCBI Taxonomy" id="28042"/>
    <lineage>
        <taxon>Bacteria</taxon>
        <taxon>Bacillati</taxon>
        <taxon>Actinomycetota</taxon>
        <taxon>Actinomycetes</taxon>
        <taxon>Pseudonocardiales</taxon>
        <taxon>Pseudonocardiaceae</taxon>
        <taxon>Saccharopolyspora</taxon>
    </lineage>
</organism>
<gene>
    <name evidence="3" type="ORF">GU90_14745</name>
</gene>
<dbReference type="AlphaFoldDB" id="A0A073AX11"/>
<sequence length="215" mass="22149">MENKSKVASVVGTVCVVAVGVVGFLADGFSVLDRITGSADQKASPAAPSPELTAPPSEDPAMVAQPSASTAPAAQLQFGEPEEVLWSVSDTACFQTHKINWDALGSSPAADPGEADFSYGTSDCSPPSFHATHGSLVPPGTATDVMTCRSAAMAGALPIWVNNRDLEELGLVPGAAICIVTDQGRVVRAEIDEVITLSNIGSPSFRGTAKIWIPK</sequence>
<evidence type="ECO:0000256" key="2">
    <source>
        <dbReference type="SAM" id="Phobius"/>
    </source>
</evidence>
<evidence type="ECO:0000256" key="1">
    <source>
        <dbReference type="SAM" id="MobiDB-lite"/>
    </source>
</evidence>
<dbReference type="RefSeq" id="WP_029720453.1">
    <property type="nucleotide sequence ID" value="NZ_JNVU01000037.1"/>
</dbReference>
<accession>A0A073AX11</accession>
<name>A0A073AX11_9PSEU</name>
<protein>
    <submittedName>
        <fullName evidence="3">Uncharacterized protein</fullName>
    </submittedName>
</protein>
<dbReference type="STRING" id="28042.GU90_14745"/>
<reference evidence="3 4" key="1">
    <citation type="submission" date="2014-06" db="EMBL/GenBank/DDBJ databases">
        <title>Saccharopolyspora rectivirgula DSM-43113 Genome sequencing.</title>
        <authorList>
            <person name="Barrera C."/>
            <person name="Millon L."/>
            <person name="Rognon B."/>
            <person name="Zaugg C."/>
            <person name="Monod M."/>
        </authorList>
    </citation>
    <scope>NUCLEOTIDE SEQUENCE [LARGE SCALE GENOMIC DNA]</scope>
    <source>
        <strain evidence="3 4">DSM 43113</strain>
    </source>
</reference>
<keyword evidence="2" id="KW-0812">Transmembrane</keyword>
<comment type="caution">
    <text evidence="3">The sequence shown here is derived from an EMBL/GenBank/DDBJ whole genome shotgun (WGS) entry which is preliminary data.</text>
</comment>
<proteinExistence type="predicted"/>